<dbReference type="Pfam" id="PF00111">
    <property type="entry name" value="Fer2"/>
    <property type="match status" value="1"/>
</dbReference>
<feature type="domain" description="2Fe-2S ferredoxin-type" evidence="6">
    <location>
        <begin position="233"/>
        <end position="328"/>
    </location>
</feature>
<gene>
    <name evidence="7" type="ORF">GB927_017310</name>
</gene>
<dbReference type="SMART" id="SM00044">
    <property type="entry name" value="CYCc"/>
    <property type="match status" value="1"/>
</dbReference>
<organism evidence="7 8">
    <name type="scientific">Shinella lacus</name>
    <dbReference type="NCBI Taxonomy" id="2654216"/>
    <lineage>
        <taxon>Bacteria</taxon>
        <taxon>Pseudomonadati</taxon>
        <taxon>Pseudomonadota</taxon>
        <taxon>Alphaproteobacteria</taxon>
        <taxon>Hyphomicrobiales</taxon>
        <taxon>Rhizobiaceae</taxon>
        <taxon>Shinella</taxon>
    </lineage>
</organism>
<comment type="caution">
    <text evidence="7">The sequence shown here is derived from an EMBL/GenBank/DDBJ whole genome shotgun (WGS) entry which is preliminary data.</text>
</comment>
<dbReference type="InterPro" id="IPR036010">
    <property type="entry name" value="2Fe-2S_ferredoxin-like_sf"/>
</dbReference>
<evidence type="ECO:0000313" key="7">
    <source>
        <dbReference type="EMBL" id="MCQ4631812.1"/>
    </source>
</evidence>
<accession>A0ABT1R9G9</accession>
<name>A0ABT1R9G9_9HYPH</name>
<dbReference type="EMBL" id="WHSB02000006">
    <property type="protein sequence ID" value="MCQ4631812.1"/>
    <property type="molecule type" value="Genomic_DNA"/>
</dbReference>
<keyword evidence="4" id="KW-0812">Transmembrane</keyword>
<keyword evidence="4" id="KW-1133">Transmembrane helix</keyword>
<dbReference type="Pfam" id="PF00211">
    <property type="entry name" value="Guanylate_cyc"/>
    <property type="match status" value="1"/>
</dbReference>
<feature type="transmembrane region" description="Helical" evidence="4">
    <location>
        <begin position="34"/>
        <end position="52"/>
    </location>
</feature>
<protein>
    <submittedName>
        <fullName evidence="7">Adenylate/guanylate cyclase domain-containing protein</fullName>
    </submittedName>
</protein>
<evidence type="ECO:0000256" key="2">
    <source>
        <dbReference type="ARBA" id="ARBA00022475"/>
    </source>
</evidence>
<evidence type="ECO:0000256" key="3">
    <source>
        <dbReference type="ARBA" id="ARBA00023136"/>
    </source>
</evidence>
<evidence type="ECO:0000313" key="8">
    <source>
        <dbReference type="Proteomes" id="UP000996601"/>
    </source>
</evidence>
<sequence length="546" mass="58507">MHLVNQAFGIRSVEAMDMASLVLFDPWQSAPGRVLLYGSMSIHAALGLRALYRRRHLRLPPVDAVQLILGLAIPAVLFAHAGSIAYLKSVYDARVGFDKIIYALWVANPQIGLPRQLLLILAVWIHGCLGVRAWLRTKQWYARHVPVLMSLATLVPVLAILGFVNAGLDMRELAALGIDYLSPGAYDAPGSAAADATAQANAIADRITLGYLALLGSILVLRLARDWHSSRFSSVKITYPGPRTVSVPVGFSVLEASRWCGIPHASVCGGRGRCSTCRVEIVAGGEALPAAAGDEERLLRRIGAPPSIRLACQIRPKHDLAVVPLVHSATAAQTKGGAFAQVASARRETEVAALFVDLRQSTRLADDRLPYDTFFIVERYIKAVSTAVRESGGHVTNIAGDGVMSVFGADGPTHDAARDAFRAALRLWEGIDALNEDLQQELNEPLRVGIGLHVGVAVVGTEWTGGLEGMPFLGDTGNVAARLEAQTKRLEATMVASREAILMAAGPEQVFDFAPVLLAGKQEPIEVACFRESEELRLLLGAPVAG</sequence>
<dbReference type="PANTHER" id="PTHR43081:SF17">
    <property type="entry name" value="BLL5647 PROTEIN"/>
    <property type="match status" value="1"/>
</dbReference>
<dbReference type="PROSITE" id="PS51085">
    <property type="entry name" value="2FE2S_FER_2"/>
    <property type="match status" value="1"/>
</dbReference>
<comment type="subcellular location">
    <subcellularLocation>
        <location evidence="1">Cell membrane</location>
        <topology evidence="1">Multi-pass membrane protein</topology>
    </subcellularLocation>
</comment>
<dbReference type="InterPro" id="IPR029787">
    <property type="entry name" value="Nucleotide_cyclase"/>
</dbReference>
<dbReference type="SUPFAM" id="SSF54292">
    <property type="entry name" value="2Fe-2S ferredoxin-like"/>
    <property type="match status" value="1"/>
</dbReference>
<dbReference type="Gene3D" id="3.30.70.1230">
    <property type="entry name" value="Nucleotide cyclase"/>
    <property type="match status" value="1"/>
</dbReference>
<evidence type="ECO:0000259" key="5">
    <source>
        <dbReference type="PROSITE" id="PS50125"/>
    </source>
</evidence>
<dbReference type="CDD" id="cd00207">
    <property type="entry name" value="fer2"/>
    <property type="match status" value="1"/>
</dbReference>
<feature type="domain" description="Guanylate cyclase" evidence="5">
    <location>
        <begin position="352"/>
        <end position="484"/>
    </location>
</feature>
<dbReference type="SUPFAM" id="SSF55073">
    <property type="entry name" value="Nucleotide cyclase"/>
    <property type="match status" value="1"/>
</dbReference>
<dbReference type="PANTHER" id="PTHR43081">
    <property type="entry name" value="ADENYLATE CYCLASE, TERMINAL-DIFFERENTIATION SPECIFIC-RELATED"/>
    <property type="match status" value="1"/>
</dbReference>
<dbReference type="InterPro" id="IPR034804">
    <property type="entry name" value="SQR/QFR_C/D"/>
</dbReference>
<dbReference type="SUPFAM" id="SSF81343">
    <property type="entry name" value="Fumarate reductase respiratory complex transmembrane subunits"/>
    <property type="match status" value="1"/>
</dbReference>
<evidence type="ECO:0000256" key="1">
    <source>
        <dbReference type="ARBA" id="ARBA00004651"/>
    </source>
</evidence>
<keyword evidence="2" id="KW-1003">Cell membrane</keyword>
<dbReference type="Proteomes" id="UP000996601">
    <property type="component" value="Unassembled WGS sequence"/>
</dbReference>
<dbReference type="InterPro" id="IPR012675">
    <property type="entry name" value="Beta-grasp_dom_sf"/>
</dbReference>
<feature type="transmembrane region" description="Helical" evidence="4">
    <location>
        <begin position="147"/>
        <end position="168"/>
    </location>
</feature>
<keyword evidence="3 4" id="KW-0472">Membrane</keyword>
<dbReference type="CDD" id="cd07302">
    <property type="entry name" value="CHD"/>
    <property type="match status" value="1"/>
</dbReference>
<reference evidence="7" key="1">
    <citation type="submission" date="2021-07" db="EMBL/GenBank/DDBJ databases">
        <title>Shinella sp. nov., a novel member of the genus Shinella from water.</title>
        <authorList>
            <person name="Deng Y."/>
        </authorList>
    </citation>
    <scope>NUCLEOTIDE SEQUENCE</scope>
    <source>
        <strain evidence="7">CPCC 100929</strain>
    </source>
</reference>
<keyword evidence="8" id="KW-1185">Reference proteome</keyword>
<dbReference type="PROSITE" id="PS50125">
    <property type="entry name" value="GUANYLATE_CYCLASE_2"/>
    <property type="match status" value="1"/>
</dbReference>
<dbReference type="Gene3D" id="3.10.20.30">
    <property type="match status" value="1"/>
</dbReference>
<evidence type="ECO:0000256" key="4">
    <source>
        <dbReference type="SAM" id="Phobius"/>
    </source>
</evidence>
<dbReference type="InterPro" id="IPR001054">
    <property type="entry name" value="A/G_cyclase"/>
</dbReference>
<dbReference type="InterPro" id="IPR001041">
    <property type="entry name" value="2Fe-2S_ferredoxin-type"/>
</dbReference>
<feature type="transmembrane region" description="Helical" evidence="4">
    <location>
        <begin position="64"/>
        <end position="87"/>
    </location>
</feature>
<evidence type="ECO:0000259" key="6">
    <source>
        <dbReference type="PROSITE" id="PS51085"/>
    </source>
</evidence>
<feature type="transmembrane region" description="Helical" evidence="4">
    <location>
        <begin position="117"/>
        <end position="135"/>
    </location>
</feature>
<proteinExistence type="predicted"/>
<dbReference type="InterPro" id="IPR050697">
    <property type="entry name" value="Adenylyl/Guanylyl_Cyclase_3/4"/>
</dbReference>